<dbReference type="GO" id="GO:0005509">
    <property type="term" value="F:calcium ion binding"/>
    <property type="evidence" value="ECO:0007669"/>
    <property type="project" value="InterPro"/>
</dbReference>
<evidence type="ECO:0000313" key="4">
    <source>
        <dbReference type="RefSeq" id="XP_013398996.1"/>
    </source>
</evidence>
<dbReference type="InterPro" id="IPR011992">
    <property type="entry name" value="EF-hand-dom_pair"/>
</dbReference>
<dbReference type="RefSeq" id="XP_013398996.1">
    <property type="nucleotide sequence ID" value="XM_013543542.1"/>
</dbReference>
<dbReference type="AlphaFoldDB" id="A0A1S3IM66"/>
<dbReference type="InterPro" id="IPR018247">
    <property type="entry name" value="EF_Hand_1_Ca_BS"/>
</dbReference>
<organism evidence="3 4">
    <name type="scientific">Lingula anatina</name>
    <name type="common">Brachiopod</name>
    <name type="synonym">Lingula unguis</name>
    <dbReference type="NCBI Taxonomy" id="7574"/>
    <lineage>
        <taxon>Eukaryota</taxon>
        <taxon>Metazoa</taxon>
        <taxon>Spiralia</taxon>
        <taxon>Lophotrochozoa</taxon>
        <taxon>Brachiopoda</taxon>
        <taxon>Linguliformea</taxon>
        <taxon>Lingulata</taxon>
        <taxon>Lingulida</taxon>
        <taxon>Linguloidea</taxon>
        <taxon>Lingulidae</taxon>
        <taxon>Lingula</taxon>
    </lineage>
</organism>
<proteinExistence type="predicted"/>
<keyword evidence="1" id="KW-0106">Calcium</keyword>
<dbReference type="KEGG" id="lak:106165357"/>
<dbReference type="InParanoid" id="A0A1S3IM66"/>
<dbReference type="Pfam" id="PF13499">
    <property type="entry name" value="EF-hand_7"/>
    <property type="match status" value="1"/>
</dbReference>
<feature type="domain" description="EF-hand" evidence="2">
    <location>
        <begin position="157"/>
        <end position="192"/>
    </location>
</feature>
<protein>
    <submittedName>
        <fullName evidence="4">Sarcoplasmic calcium-binding protein-like</fullName>
    </submittedName>
</protein>
<evidence type="ECO:0000259" key="2">
    <source>
        <dbReference type="PROSITE" id="PS50222"/>
    </source>
</evidence>
<dbReference type="InterPro" id="IPR002048">
    <property type="entry name" value="EF_hand_dom"/>
</dbReference>
<dbReference type="SUPFAM" id="SSF47473">
    <property type="entry name" value="EF-hand"/>
    <property type="match status" value="1"/>
</dbReference>
<dbReference type="Pfam" id="PF13202">
    <property type="entry name" value="EF-hand_5"/>
    <property type="match status" value="1"/>
</dbReference>
<keyword evidence="3" id="KW-1185">Reference proteome</keyword>
<name>A0A1S3IM66_LINAN</name>
<dbReference type="SMART" id="SM00054">
    <property type="entry name" value="EFh"/>
    <property type="match status" value="3"/>
</dbReference>
<accession>A0A1S3IM66</accession>
<dbReference type="GeneID" id="106165357"/>
<dbReference type="PROSITE" id="PS00018">
    <property type="entry name" value="EF_HAND_1"/>
    <property type="match status" value="1"/>
</dbReference>
<dbReference type="STRING" id="7574.A0A1S3IM66"/>
<evidence type="ECO:0000313" key="3">
    <source>
        <dbReference type="Proteomes" id="UP000085678"/>
    </source>
</evidence>
<dbReference type="Gene3D" id="1.10.238.10">
    <property type="entry name" value="EF-hand"/>
    <property type="match status" value="1"/>
</dbReference>
<sequence>MTPVIHLKQGLVKQPWRFRKPVEYPQVTGSDHWRRKMRTLFRAFDINSDGYLTIEDVEMSARRSSEFMKLDDENTKIILDQRLTHWRDSISRDSTGWKTSKLSEGQFVENQLVNMNDNHFRESFFDTLCSRFQMMDLNGDGLISPDEHAAIFFSFNVPTEHSKKIFDIIDSDSDGFITQEKFIRAIAEFCFTENPDNEYNEFYGPLADNEN</sequence>
<evidence type="ECO:0000256" key="1">
    <source>
        <dbReference type="ARBA" id="ARBA00022837"/>
    </source>
</evidence>
<feature type="domain" description="EF-hand" evidence="2">
    <location>
        <begin position="32"/>
        <end position="67"/>
    </location>
</feature>
<gene>
    <name evidence="4" type="primary">LOC106165357</name>
</gene>
<dbReference type="Proteomes" id="UP000085678">
    <property type="component" value="Unplaced"/>
</dbReference>
<dbReference type="PROSITE" id="PS50222">
    <property type="entry name" value="EF_HAND_2"/>
    <property type="match status" value="2"/>
</dbReference>
<reference evidence="4" key="1">
    <citation type="submission" date="2025-08" db="UniProtKB">
        <authorList>
            <consortium name="RefSeq"/>
        </authorList>
    </citation>
    <scope>IDENTIFICATION</scope>
    <source>
        <tissue evidence="4">Gonads</tissue>
    </source>
</reference>
<dbReference type="OrthoDB" id="427950at2759"/>